<dbReference type="EMBL" id="CACVBM020001129">
    <property type="protein sequence ID" value="CAA7033065.1"/>
    <property type="molecule type" value="Genomic_DNA"/>
</dbReference>
<dbReference type="InterPro" id="IPR001841">
    <property type="entry name" value="Znf_RING"/>
</dbReference>
<dbReference type="PROSITE" id="PS50089">
    <property type="entry name" value="ZF_RING_2"/>
    <property type="match status" value="1"/>
</dbReference>
<evidence type="ECO:0000256" key="7">
    <source>
        <dbReference type="ARBA" id="ARBA00022833"/>
    </source>
</evidence>
<dbReference type="InterPro" id="IPR053238">
    <property type="entry name" value="RING-H2_zinc_finger"/>
</dbReference>
<dbReference type="CDD" id="cd16454">
    <property type="entry name" value="RING-H2_PA-TM-RING"/>
    <property type="match status" value="1"/>
</dbReference>
<evidence type="ECO:0000313" key="12">
    <source>
        <dbReference type="Proteomes" id="UP000467841"/>
    </source>
</evidence>
<dbReference type="GO" id="GO:0061630">
    <property type="term" value="F:ubiquitin protein ligase activity"/>
    <property type="evidence" value="ECO:0007669"/>
    <property type="project" value="UniProtKB-EC"/>
</dbReference>
<evidence type="ECO:0000313" key="11">
    <source>
        <dbReference type="EMBL" id="CAA7033065.1"/>
    </source>
</evidence>
<evidence type="ECO:0000256" key="4">
    <source>
        <dbReference type="ARBA" id="ARBA00022723"/>
    </source>
</evidence>
<dbReference type="SUPFAM" id="SSF57850">
    <property type="entry name" value="RING/U-box"/>
    <property type="match status" value="1"/>
</dbReference>
<comment type="similarity">
    <text evidence="8">Belongs to the RING-type zinc finger family. ATL subfamily.</text>
</comment>
<dbReference type="Pfam" id="PF13639">
    <property type="entry name" value="zf-RING_2"/>
    <property type="match status" value="1"/>
</dbReference>
<keyword evidence="5 9" id="KW-0863">Zinc-finger</keyword>
<dbReference type="GO" id="GO:0008270">
    <property type="term" value="F:zinc ion binding"/>
    <property type="evidence" value="ECO:0007669"/>
    <property type="project" value="UniProtKB-KW"/>
</dbReference>
<gene>
    <name evidence="11" type="ORF">MERR_LOCUS20300</name>
</gene>
<dbReference type="InterPro" id="IPR013083">
    <property type="entry name" value="Znf_RING/FYVE/PHD"/>
</dbReference>
<name>A0A6D2IWV5_9BRAS</name>
<keyword evidence="7" id="KW-0862">Zinc</keyword>
<dbReference type="Proteomes" id="UP000467841">
    <property type="component" value="Unassembled WGS sequence"/>
</dbReference>
<dbReference type="AlphaFoldDB" id="A0A6D2IWV5"/>
<feature type="domain" description="RING-type" evidence="10">
    <location>
        <begin position="146"/>
        <end position="192"/>
    </location>
</feature>
<dbReference type="PANTHER" id="PTHR14155:SF627">
    <property type="entry name" value="OS06G0192800 PROTEIN"/>
    <property type="match status" value="1"/>
</dbReference>
<organism evidence="11 12">
    <name type="scientific">Microthlaspi erraticum</name>
    <dbReference type="NCBI Taxonomy" id="1685480"/>
    <lineage>
        <taxon>Eukaryota</taxon>
        <taxon>Viridiplantae</taxon>
        <taxon>Streptophyta</taxon>
        <taxon>Embryophyta</taxon>
        <taxon>Tracheophyta</taxon>
        <taxon>Spermatophyta</taxon>
        <taxon>Magnoliopsida</taxon>
        <taxon>eudicotyledons</taxon>
        <taxon>Gunneridae</taxon>
        <taxon>Pentapetalae</taxon>
        <taxon>rosids</taxon>
        <taxon>malvids</taxon>
        <taxon>Brassicales</taxon>
        <taxon>Brassicaceae</taxon>
        <taxon>Coluteocarpeae</taxon>
        <taxon>Microthlaspi</taxon>
    </lineage>
</organism>
<dbReference type="OrthoDB" id="1045959at2759"/>
<evidence type="ECO:0000256" key="2">
    <source>
        <dbReference type="ARBA" id="ARBA00004906"/>
    </source>
</evidence>
<evidence type="ECO:0000256" key="5">
    <source>
        <dbReference type="ARBA" id="ARBA00022771"/>
    </source>
</evidence>
<evidence type="ECO:0000256" key="3">
    <source>
        <dbReference type="ARBA" id="ARBA00012483"/>
    </source>
</evidence>
<comment type="catalytic activity">
    <reaction evidence="1">
        <text>S-ubiquitinyl-[E2 ubiquitin-conjugating enzyme]-L-cysteine + [acceptor protein]-L-lysine = [E2 ubiquitin-conjugating enzyme]-L-cysteine + N(6)-ubiquitinyl-[acceptor protein]-L-lysine.</text>
        <dbReference type="EC" id="2.3.2.27"/>
    </reaction>
</comment>
<reference evidence="11" key="1">
    <citation type="submission" date="2020-01" db="EMBL/GenBank/DDBJ databases">
        <authorList>
            <person name="Mishra B."/>
        </authorList>
    </citation>
    <scope>NUCLEOTIDE SEQUENCE [LARGE SCALE GENOMIC DNA]</scope>
</reference>
<dbReference type="PANTHER" id="PTHR14155">
    <property type="entry name" value="RING FINGER DOMAIN-CONTAINING"/>
    <property type="match status" value="1"/>
</dbReference>
<dbReference type="EC" id="2.3.2.27" evidence="3"/>
<sequence>METAAIKVEVNATAMTQLAPSLGLLNSVIITQTRQVEEFHVDKSDGGRIISSGLGSYPDSSVDDQQIFLRFQNLTRHNVHQRIHSLFHDHDLSRLITDRIVTASQLRGLPQQRPLFIPVFVKFTKKEYVVVAPPSSTVKVDRDSTCVICLETMSESEQETKPLCELPNCVHMFHEDCVIEWLAQHDSCPLCRRSVKPE</sequence>
<evidence type="ECO:0000256" key="1">
    <source>
        <dbReference type="ARBA" id="ARBA00000900"/>
    </source>
</evidence>
<proteinExistence type="inferred from homology"/>
<comment type="caution">
    <text evidence="11">The sequence shown here is derived from an EMBL/GenBank/DDBJ whole genome shotgun (WGS) entry which is preliminary data.</text>
</comment>
<dbReference type="Gene3D" id="3.30.40.10">
    <property type="entry name" value="Zinc/RING finger domain, C3HC4 (zinc finger)"/>
    <property type="match status" value="1"/>
</dbReference>
<evidence type="ECO:0000256" key="8">
    <source>
        <dbReference type="ARBA" id="ARBA00024209"/>
    </source>
</evidence>
<dbReference type="SMART" id="SM00184">
    <property type="entry name" value="RING"/>
    <property type="match status" value="1"/>
</dbReference>
<comment type="pathway">
    <text evidence="2">Protein modification; protein ubiquitination.</text>
</comment>
<evidence type="ECO:0000256" key="6">
    <source>
        <dbReference type="ARBA" id="ARBA00022786"/>
    </source>
</evidence>
<keyword evidence="12" id="KW-1185">Reference proteome</keyword>
<evidence type="ECO:0000259" key="10">
    <source>
        <dbReference type="PROSITE" id="PS50089"/>
    </source>
</evidence>
<keyword evidence="6" id="KW-0833">Ubl conjugation pathway</keyword>
<keyword evidence="4" id="KW-0479">Metal-binding</keyword>
<evidence type="ECO:0000256" key="9">
    <source>
        <dbReference type="PROSITE-ProRule" id="PRU00175"/>
    </source>
</evidence>
<protein>
    <recommendedName>
        <fullName evidence="3">RING-type E3 ubiquitin transferase</fullName>
        <ecNumber evidence="3">2.3.2.27</ecNumber>
    </recommendedName>
</protein>
<accession>A0A6D2IWV5</accession>